<dbReference type="RefSeq" id="WP_274338720.1">
    <property type="nucleotide sequence ID" value="NZ_CP118109.1"/>
</dbReference>
<sequence length="923" mass="100814">MATTEKYENLPGVKVTYEDGQLFTGSSQQTATTQSKLIIGSAVDGPTGEPVSVRELGIKEVDKLFGGMLDRTTKEPNGSSLVRGMYESILAGNDDIRLIRVDGKSAQTVLNAKDLARATEQFLDYAKGNTAFSANLSIPENGRFVGEITVSEIDKDTGVSKVIANAIRNVDASIAGQEKAYFYADKMRPGNTVKMSFDYENYVYTMVPKADEGGIPDYTDPDYTLNRDVQENHYFYSSRRNWSDKLESGHVPVVVVKDNTTGVVATISSTTPAGELIYRVGKGFNAANPLTDAVSASDYKDGGIFFTAAYDAEVAKGVYPDITGNVTVTVEYAWYSSFANKTEVTATVPGQDTPYNLNYTPMSDQFSIFYMEGQNKVVVDPAGYGLDISDKQVTIFAGAVPVGVQLYAGYKTSSNTASDPKLFVYGKYDGEVYGSLTDQYDPTTLRGVRVEIQVDPEDPAGVEKIIIFHKPTEKKLTSQDNALRYKTKALTAVRTLRQLVQYVNTDPNNNVVRLFCPNEFGSVRVQGLLETAPMYLGEESPGVIKEDPTQAIDSPDRFPWLGQNGLFDPTKPADMAKLYEKLGGTYESDGFGNIKLTSQGIYNRLENYAVDVIVLVDAYANSIIDPLAPEKNFATQLAQHCAVVTAKTYETIGVISMAPALESTLLAVQEYVDIATGVETLITDERKKTYENAGIRLDYVNMHSMFNEATHEYVLNEKGETIDVGRYVSVVFGPEVGLTSDQVGNYVAPGALVYGSLITTLNAEVATTNKQLPSVYGLRYRLSEGQHDQLIGGRYVTFDTKAFSTTGTNRAVSVKDGVTAARPNSDYGRLSTIRITHLSVQLVRRKAEPYIGLPNGLAQRNALSAEIQAGLDALKENGVLQRFNFVIFSSAADQVLGNAFITLELVPQFELRKFNASVVLKAS</sequence>
<keyword evidence="2" id="KW-1185">Reference proteome</keyword>
<keyword evidence="1" id="KW-0614">Plasmid</keyword>
<reference evidence="1 2" key="1">
    <citation type="submission" date="2023-02" db="EMBL/GenBank/DDBJ databases">
        <title>Pathogen: clinical or host-associated sample.</title>
        <authorList>
            <person name="Hergert J."/>
            <person name="Casey R."/>
            <person name="Wagner J."/>
            <person name="Young E.L."/>
            <person name="Oakeson K.F."/>
        </authorList>
    </citation>
    <scope>NUCLEOTIDE SEQUENCE [LARGE SCALE GENOMIC DNA]</scope>
    <source>
        <strain evidence="1 2">2022CK-00829</strain>
        <plasmid evidence="1 2">unnamed1</plasmid>
    </source>
</reference>
<dbReference type="Proteomes" id="UP001221519">
    <property type="component" value="Plasmid unnamed1"/>
</dbReference>
<accession>A0ABY7XKQ9</accession>
<name>A0ABY7XKQ9_9BACL</name>
<evidence type="ECO:0000313" key="2">
    <source>
        <dbReference type="Proteomes" id="UP001221519"/>
    </source>
</evidence>
<organism evidence="1 2">
    <name type="scientific">Paenibacillus urinalis</name>
    <dbReference type="NCBI Taxonomy" id="521520"/>
    <lineage>
        <taxon>Bacteria</taxon>
        <taxon>Bacillati</taxon>
        <taxon>Bacillota</taxon>
        <taxon>Bacilli</taxon>
        <taxon>Bacillales</taxon>
        <taxon>Paenibacillaceae</taxon>
        <taxon>Paenibacillus</taxon>
    </lineage>
</organism>
<gene>
    <name evidence="1" type="ORF">PUW25_25300</name>
</gene>
<evidence type="ECO:0000313" key="1">
    <source>
        <dbReference type="EMBL" id="WDI05127.1"/>
    </source>
</evidence>
<protein>
    <recommendedName>
        <fullName evidence="3">Tail sheath protein</fullName>
    </recommendedName>
</protein>
<dbReference type="EMBL" id="CP118109">
    <property type="protein sequence ID" value="WDI05127.1"/>
    <property type="molecule type" value="Genomic_DNA"/>
</dbReference>
<evidence type="ECO:0008006" key="3">
    <source>
        <dbReference type="Google" id="ProtNLM"/>
    </source>
</evidence>
<proteinExistence type="predicted"/>
<geneLocation type="plasmid" evidence="1 2">
    <name>unnamed1</name>
</geneLocation>